<keyword evidence="3 8" id="KW-1134">Transmembrane beta strand</keyword>
<dbReference type="EMBL" id="JACLAW010000004">
    <property type="protein sequence ID" value="MBC2665140.1"/>
    <property type="molecule type" value="Genomic_DNA"/>
</dbReference>
<evidence type="ECO:0000259" key="11">
    <source>
        <dbReference type="Pfam" id="PF00593"/>
    </source>
</evidence>
<feature type="domain" description="TonB-dependent receptor plug" evidence="12">
    <location>
        <begin position="63"/>
        <end position="174"/>
    </location>
</feature>
<keyword evidence="6 8" id="KW-0472">Membrane</keyword>
<keyword evidence="14" id="KW-1185">Reference proteome</keyword>
<keyword evidence="5 9" id="KW-0798">TonB box</keyword>
<keyword evidence="7 8" id="KW-0998">Cell outer membrane</keyword>
<dbReference type="Pfam" id="PF00593">
    <property type="entry name" value="TonB_dep_Rec_b-barrel"/>
    <property type="match status" value="1"/>
</dbReference>
<dbReference type="PANTHER" id="PTHR30069">
    <property type="entry name" value="TONB-DEPENDENT OUTER MEMBRANE RECEPTOR"/>
    <property type="match status" value="1"/>
</dbReference>
<evidence type="ECO:0000256" key="8">
    <source>
        <dbReference type="PROSITE-ProRule" id="PRU01360"/>
    </source>
</evidence>
<evidence type="ECO:0000256" key="1">
    <source>
        <dbReference type="ARBA" id="ARBA00004571"/>
    </source>
</evidence>
<sequence>MVDTFLAAGRRARTTRAFVLPLSLAAALPCCAHAAEGDAAAEADAAGREIVVSGQGLAETAGTTAYSTTEIGREALTATASDRIEDALSSIAGFQQFRRSDSRSSNPSAQGATLRALGGNASSRTLVLLDGVPMADPFFGYIPYSALSPETLRAARVTRGGGSGPFGAGALSGTIALESAGPDQLGLASAGLFVNQRGETSASAALAPRLGSGFFVLSGRWDRGEGFWTTPASQRVAASVPARFASWSAGLRAAAPLSGSMEIQTRALVFRDNRTLRFAGADSASEGQDFSLRLVGRGRWQFDLLGSVQLRNFSSVTVSSSTFKPVLDQYKTPSSGLGGKLEVRPPLGAGLGLRLGADWRRADGAARENAINAAGAISARRQAGGVNSDAGLYADGDWTLGGLVLTGGLRADRTRVAGGYYEVRDGAGALTSRTAYADRSEWTATWRAGALVHAGAMIDLRAAAYTGLRQPTLNELYRPFSVFPVTTQANAALRNERLRGYEAGLDFTPAKDVRLSLTIFDNEIRDAIANVTIGTNLRQRQNVGMIQSRGVEVSAHAARGALRLDASLAWSDAELRNGAASPLTGMRPAQTPAFAASATVGLVPAEGWLLSATLHHVGRQFEDDLQTDVLPAATTLDAYARIPLAGRASLVLRAENLFDKAIITRNQGGSIDLGAPRTLWAGINWSL</sequence>
<feature type="chain" id="PRO_5031100302" evidence="10">
    <location>
        <begin position="35"/>
        <end position="687"/>
    </location>
</feature>
<evidence type="ECO:0000256" key="10">
    <source>
        <dbReference type="SAM" id="SignalP"/>
    </source>
</evidence>
<accession>A0A7X1FQK0</accession>
<feature type="domain" description="TonB-dependent receptor-like beta-barrel" evidence="11">
    <location>
        <begin position="257"/>
        <end position="657"/>
    </location>
</feature>
<dbReference type="PROSITE" id="PS52016">
    <property type="entry name" value="TONB_DEPENDENT_REC_3"/>
    <property type="match status" value="1"/>
</dbReference>
<evidence type="ECO:0000256" key="5">
    <source>
        <dbReference type="ARBA" id="ARBA00023077"/>
    </source>
</evidence>
<dbReference type="Proteomes" id="UP000566813">
    <property type="component" value="Unassembled WGS sequence"/>
</dbReference>
<comment type="similarity">
    <text evidence="8 9">Belongs to the TonB-dependent receptor family.</text>
</comment>
<evidence type="ECO:0000256" key="4">
    <source>
        <dbReference type="ARBA" id="ARBA00022692"/>
    </source>
</evidence>
<dbReference type="GO" id="GO:0044718">
    <property type="term" value="P:siderophore transmembrane transport"/>
    <property type="evidence" value="ECO:0007669"/>
    <property type="project" value="TreeGrafter"/>
</dbReference>
<dbReference type="Gene3D" id="2.170.130.10">
    <property type="entry name" value="TonB-dependent receptor, plug domain"/>
    <property type="match status" value="1"/>
</dbReference>
<gene>
    <name evidence="13" type="ORF">H7F51_06390</name>
</gene>
<dbReference type="InterPro" id="IPR037066">
    <property type="entry name" value="Plug_dom_sf"/>
</dbReference>
<name>A0A7X1FQK0_9SPHN</name>
<protein>
    <submittedName>
        <fullName evidence="13">TonB-dependent receptor</fullName>
    </submittedName>
</protein>
<keyword evidence="10" id="KW-0732">Signal</keyword>
<dbReference type="Pfam" id="PF07715">
    <property type="entry name" value="Plug"/>
    <property type="match status" value="1"/>
</dbReference>
<comment type="caution">
    <text evidence="13">The sequence shown here is derived from an EMBL/GenBank/DDBJ whole genome shotgun (WGS) entry which is preliminary data.</text>
</comment>
<dbReference type="GO" id="GO:0009279">
    <property type="term" value="C:cell outer membrane"/>
    <property type="evidence" value="ECO:0007669"/>
    <property type="project" value="UniProtKB-SubCell"/>
</dbReference>
<evidence type="ECO:0000313" key="13">
    <source>
        <dbReference type="EMBL" id="MBC2665140.1"/>
    </source>
</evidence>
<dbReference type="GO" id="GO:0015344">
    <property type="term" value="F:siderophore uptake transmembrane transporter activity"/>
    <property type="evidence" value="ECO:0007669"/>
    <property type="project" value="TreeGrafter"/>
</dbReference>
<dbReference type="Gene3D" id="2.40.170.20">
    <property type="entry name" value="TonB-dependent receptor, beta-barrel domain"/>
    <property type="match status" value="1"/>
</dbReference>
<keyword evidence="13" id="KW-0675">Receptor</keyword>
<feature type="signal peptide" evidence="10">
    <location>
        <begin position="1"/>
        <end position="34"/>
    </location>
</feature>
<evidence type="ECO:0000256" key="7">
    <source>
        <dbReference type="ARBA" id="ARBA00023237"/>
    </source>
</evidence>
<evidence type="ECO:0000256" key="3">
    <source>
        <dbReference type="ARBA" id="ARBA00022452"/>
    </source>
</evidence>
<evidence type="ECO:0000256" key="6">
    <source>
        <dbReference type="ARBA" id="ARBA00023136"/>
    </source>
</evidence>
<dbReference type="AlphaFoldDB" id="A0A7X1FQK0"/>
<dbReference type="InterPro" id="IPR039426">
    <property type="entry name" value="TonB-dep_rcpt-like"/>
</dbReference>
<dbReference type="PANTHER" id="PTHR30069:SF39">
    <property type="entry name" value="BLL6183 PROTEIN"/>
    <property type="match status" value="1"/>
</dbReference>
<reference evidence="13 14" key="1">
    <citation type="submission" date="2020-08" db="EMBL/GenBank/DDBJ databases">
        <title>The genome sequence of type strain Novosphingobium flavum NBRC 111647.</title>
        <authorList>
            <person name="Liu Y."/>
        </authorList>
    </citation>
    <scope>NUCLEOTIDE SEQUENCE [LARGE SCALE GENOMIC DNA]</scope>
    <source>
        <strain evidence="13 14">NBRC 111647</strain>
    </source>
</reference>
<keyword evidence="2 8" id="KW-0813">Transport</keyword>
<proteinExistence type="inferred from homology"/>
<dbReference type="InterPro" id="IPR012910">
    <property type="entry name" value="Plug_dom"/>
</dbReference>
<dbReference type="SUPFAM" id="SSF56935">
    <property type="entry name" value="Porins"/>
    <property type="match status" value="1"/>
</dbReference>
<dbReference type="RefSeq" id="WP_185663405.1">
    <property type="nucleotide sequence ID" value="NZ_JACLAW010000004.1"/>
</dbReference>
<dbReference type="InterPro" id="IPR000531">
    <property type="entry name" value="Beta-barrel_TonB"/>
</dbReference>
<comment type="subcellular location">
    <subcellularLocation>
        <location evidence="1 8">Cell outer membrane</location>
        <topology evidence="1 8">Multi-pass membrane protein</topology>
    </subcellularLocation>
</comment>
<evidence type="ECO:0000313" key="14">
    <source>
        <dbReference type="Proteomes" id="UP000566813"/>
    </source>
</evidence>
<evidence type="ECO:0000259" key="12">
    <source>
        <dbReference type="Pfam" id="PF07715"/>
    </source>
</evidence>
<evidence type="ECO:0000256" key="9">
    <source>
        <dbReference type="RuleBase" id="RU003357"/>
    </source>
</evidence>
<keyword evidence="4 8" id="KW-0812">Transmembrane</keyword>
<dbReference type="InterPro" id="IPR036942">
    <property type="entry name" value="Beta-barrel_TonB_sf"/>
</dbReference>
<organism evidence="13 14">
    <name type="scientific">Novosphingobium flavum</name>
    <dbReference type="NCBI Taxonomy" id="1778672"/>
    <lineage>
        <taxon>Bacteria</taxon>
        <taxon>Pseudomonadati</taxon>
        <taxon>Pseudomonadota</taxon>
        <taxon>Alphaproteobacteria</taxon>
        <taxon>Sphingomonadales</taxon>
        <taxon>Sphingomonadaceae</taxon>
        <taxon>Novosphingobium</taxon>
    </lineage>
</organism>
<evidence type="ECO:0000256" key="2">
    <source>
        <dbReference type="ARBA" id="ARBA00022448"/>
    </source>
</evidence>